<dbReference type="SUPFAM" id="SSF52058">
    <property type="entry name" value="L domain-like"/>
    <property type="match status" value="1"/>
</dbReference>
<accession>A0AAD9TQP2</accession>
<dbReference type="PANTHER" id="PTHR47186">
    <property type="entry name" value="LEUCINE-RICH REPEAT-CONTAINING PROTEIN 57"/>
    <property type="match status" value="1"/>
</dbReference>
<sequence>MIDTRPCGFGGTASLGLVRVFENGEGFGRVTHIDGMIKTLYDPTEKKDVSTLLEDGAHFSRQDSLFPEEFFSSMPGLKVLGVFNSGYKPLISSLSGLKELDVLVLRNCDMLDDTTHISNLTTLRVLEIFESRDGEYSSLMSIPENMLNEMTHLQSLNLSGLQIESLPSLSKLIKLRLLILRRCSRLEKLQSLKGLANLEILDLSGSESLENFHDTTARLQHLSSLQILDLSGQANLETSCSRIPCNLSELNLSGCPELVELPSTTSLKNLELLDVSDAPKLANINHESFQHLTYLRYINFSNTKVENLPTLSNLRNLRQVLLRNCTLLRNLPAMEGVTRLEEFRYLKCR</sequence>
<gene>
    <name evidence="1" type="ORF">Ddye_028257</name>
</gene>
<comment type="caution">
    <text evidence="1">The sequence shown here is derived from an EMBL/GenBank/DDBJ whole genome shotgun (WGS) entry which is preliminary data.</text>
</comment>
<dbReference type="InterPro" id="IPR001611">
    <property type="entry name" value="Leu-rich_rpt"/>
</dbReference>
<keyword evidence="2" id="KW-1185">Reference proteome</keyword>
<dbReference type="PANTHER" id="PTHR47186:SF15">
    <property type="entry name" value="NB-ARC DOMAIN-CONTAINING PROTEIN"/>
    <property type="match status" value="1"/>
</dbReference>
<dbReference type="AlphaFoldDB" id="A0AAD9TQP2"/>
<dbReference type="Proteomes" id="UP001280121">
    <property type="component" value="Unassembled WGS sequence"/>
</dbReference>
<evidence type="ECO:0000313" key="1">
    <source>
        <dbReference type="EMBL" id="KAK2640462.1"/>
    </source>
</evidence>
<reference evidence="1" key="1">
    <citation type="journal article" date="2023" name="Plant J.">
        <title>Genome sequences and population genomics provide insights into the demographic history, inbreeding, and mutation load of two 'living fossil' tree species of Dipteronia.</title>
        <authorList>
            <person name="Feng Y."/>
            <person name="Comes H.P."/>
            <person name="Chen J."/>
            <person name="Zhu S."/>
            <person name="Lu R."/>
            <person name="Zhang X."/>
            <person name="Li P."/>
            <person name="Qiu J."/>
            <person name="Olsen K.M."/>
            <person name="Qiu Y."/>
        </authorList>
    </citation>
    <scope>NUCLEOTIDE SEQUENCE</scope>
    <source>
        <strain evidence="1">KIB01</strain>
    </source>
</reference>
<evidence type="ECO:0000313" key="2">
    <source>
        <dbReference type="Proteomes" id="UP001280121"/>
    </source>
</evidence>
<proteinExistence type="predicted"/>
<dbReference type="Gene3D" id="3.80.10.10">
    <property type="entry name" value="Ribonuclease Inhibitor"/>
    <property type="match status" value="2"/>
</dbReference>
<dbReference type="EMBL" id="JANJYI010000008">
    <property type="protein sequence ID" value="KAK2640462.1"/>
    <property type="molecule type" value="Genomic_DNA"/>
</dbReference>
<organism evidence="1 2">
    <name type="scientific">Dipteronia dyeriana</name>
    <dbReference type="NCBI Taxonomy" id="168575"/>
    <lineage>
        <taxon>Eukaryota</taxon>
        <taxon>Viridiplantae</taxon>
        <taxon>Streptophyta</taxon>
        <taxon>Embryophyta</taxon>
        <taxon>Tracheophyta</taxon>
        <taxon>Spermatophyta</taxon>
        <taxon>Magnoliopsida</taxon>
        <taxon>eudicotyledons</taxon>
        <taxon>Gunneridae</taxon>
        <taxon>Pentapetalae</taxon>
        <taxon>rosids</taxon>
        <taxon>malvids</taxon>
        <taxon>Sapindales</taxon>
        <taxon>Sapindaceae</taxon>
        <taxon>Hippocastanoideae</taxon>
        <taxon>Acereae</taxon>
        <taxon>Dipteronia</taxon>
    </lineage>
</organism>
<name>A0AAD9TQP2_9ROSI</name>
<dbReference type="InterPro" id="IPR032675">
    <property type="entry name" value="LRR_dom_sf"/>
</dbReference>
<dbReference type="PROSITE" id="PS51450">
    <property type="entry name" value="LRR"/>
    <property type="match status" value="1"/>
</dbReference>
<protein>
    <submittedName>
        <fullName evidence="1">Uncharacterized protein</fullName>
    </submittedName>
</protein>